<comment type="caution">
    <text evidence="1">The sequence shown here is derived from an EMBL/GenBank/DDBJ whole genome shotgun (WGS) entry which is preliminary data.</text>
</comment>
<dbReference type="OrthoDB" id="8042916at2759"/>
<name>A0A8X6N520_NEPPI</name>
<accession>A0A8X6N520</accession>
<reference evidence="1" key="1">
    <citation type="submission" date="2020-08" db="EMBL/GenBank/DDBJ databases">
        <title>Multicomponent nature underlies the extraordinary mechanical properties of spider dragline silk.</title>
        <authorList>
            <person name="Kono N."/>
            <person name="Nakamura H."/>
            <person name="Mori M."/>
            <person name="Yoshida Y."/>
            <person name="Ohtoshi R."/>
            <person name="Malay A.D."/>
            <person name="Moran D.A.P."/>
            <person name="Tomita M."/>
            <person name="Numata K."/>
            <person name="Arakawa K."/>
        </authorList>
    </citation>
    <scope>NUCLEOTIDE SEQUENCE</scope>
</reference>
<protein>
    <submittedName>
        <fullName evidence="1">DUF1758 domain-containing protein</fullName>
    </submittedName>
</protein>
<proteinExistence type="predicted"/>
<evidence type="ECO:0000313" key="2">
    <source>
        <dbReference type="Proteomes" id="UP000887013"/>
    </source>
</evidence>
<dbReference type="Proteomes" id="UP000887013">
    <property type="component" value="Unassembled WGS sequence"/>
</dbReference>
<evidence type="ECO:0000313" key="1">
    <source>
        <dbReference type="EMBL" id="GFS95001.1"/>
    </source>
</evidence>
<organism evidence="1 2">
    <name type="scientific">Nephila pilipes</name>
    <name type="common">Giant wood spider</name>
    <name type="synonym">Nephila maculata</name>
    <dbReference type="NCBI Taxonomy" id="299642"/>
    <lineage>
        <taxon>Eukaryota</taxon>
        <taxon>Metazoa</taxon>
        <taxon>Ecdysozoa</taxon>
        <taxon>Arthropoda</taxon>
        <taxon>Chelicerata</taxon>
        <taxon>Arachnida</taxon>
        <taxon>Araneae</taxon>
        <taxon>Araneomorphae</taxon>
        <taxon>Entelegynae</taxon>
        <taxon>Araneoidea</taxon>
        <taxon>Nephilidae</taxon>
        <taxon>Nephila</taxon>
    </lineage>
</organism>
<dbReference type="EMBL" id="BMAW01005593">
    <property type="protein sequence ID" value="GFS95001.1"/>
    <property type="molecule type" value="Genomic_DNA"/>
</dbReference>
<dbReference type="AlphaFoldDB" id="A0A8X6N520"/>
<keyword evidence="2" id="KW-1185">Reference proteome</keyword>
<gene>
    <name evidence="1" type="primary">AVEN_6159_1</name>
    <name evidence="1" type="ORF">NPIL_603851</name>
</gene>
<sequence length="188" mass="21952">MKLGEFKFGFLVAGSHNNESYHEQFFFASRCFLSKDVSNWDKTLRSFWETENISEEKHVISDKFKSCEDNFERTRVRKPLGRYSVSLPFKENIQKNINLGDSTTIASKRLEQLSRRLNHDPKLMFPYTQFKEEYLSLFHMGEVLNIDKITSDDPSHHGVLSLEFDNLETLSPGHFIIGRPITAILEKQ</sequence>